<dbReference type="InterPro" id="IPR036937">
    <property type="entry name" value="Adhesion_dom_fimbrial_sf"/>
</dbReference>
<evidence type="ECO:0000256" key="3">
    <source>
        <dbReference type="ARBA" id="ARBA00022729"/>
    </source>
</evidence>
<dbReference type="SUPFAM" id="SSF49401">
    <property type="entry name" value="Bacterial adhesins"/>
    <property type="match status" value="1"/>
</dbReference>
<protein>
    <submittedName>
        <fullName evidence="7">Type 1 fimbrial protein</fullName>
    </submittedName>
</protein>
<comment type="caution">
    <text evidence="7">The sequence shown here is derived from an EMBL/GenBank/DDBJ whole genome shotgun (WGS) entry which is preliminary data.</text>
</comment>
<dbReference type="PROSITE" id="PS51257">
    <property type="entry name" value="PROKAR_LIPOPROTEIN"/>
    <property type="match status" value="1"/>
</dbReference>
<feature type="signal peptide" evidence="5">
    <location>
        <begin position="1"/>
        <end position="26"/>
    </location>
</feature>
<feature type="chain" id="PRO_5024881853" evidence="5">
    <location>
        <begin position="27"/>
        <end position="178"/>
    </location>
</feature>
<dbReference type="Pfam" id="PF00419">
    <property type="entry name" value="Fimbrial"/>
    <property type="match status" value="1"/>
</dbReference>
<comment type="subcellular location">
    <subcellularLocation>
        <location evidence="1">Fimbrium</location>
    </subcellularLocation>
</comment>
<dbReference type="GO" id="GO:0043709">
    <property type="term" value="P:cell adhesion involved in single-species biofilm formation"/>
    <property type="evidence" value="ECO:0007669"/>
    <property type="project" value="TreeGrafter"/>
</dbReference>
<dbReference type="GO" id="GO:0009289">
    <property type="term" value="C:pilus"/>
    <property type="evidence" value="ECO:0007669"/>
    <property type="project" value="UniProtKB-SubCell"/>
</dbReference>
<evidence type="ECO:0000256" key="5">
    <source>
        <dbReference type="SAM" id="SignalP"/>
    </source>
</evidence>
<dbReference type="PANTHER" id="PTHR33420:SF3">
    <property type="entry name" value="FIMBRIAL SUBUNIT ELFA"/>
    <property type="match status" value="1"/>
</dbReference>
<proteinExistence type="inferred from homology"/>
<dbReference type="InterPro" id="IPR000259">
    <property type="entry name" value="Adhesion_dom_fimbrial"/>
</dbReference>
<sequence length="178" mass="18567">MNKESGGVAGAWFALLLIACGLHATAADVSLKGSLLDNTCLFEQEDAALEVAFPTRALKYFEQYGRTETENFAIGLKNCSAITQGKTVALSFTFPQSQVVNGTPMLTPSGDTGLVIGLVDGTGNAIVPDHPVEVGVITQTGPGNVNRYTLGAYVMAPPGVTVTAGQYSATANFTVSYR</sequence>
<keyword evidence="4" id="KW-0281">Fimbrium</keyword>
<name>A0A5Y3MYX5_SALER</name>
<gene>
    <name evidence="7" type="ORF">DN310_25425</name>
</gene>
<dbReference type="PANTHER" id="PTHR33420">
    <property type="entry name" value="FIMBRIAL SUBUNIT ELFA-RELATED"/>
    <property type="match status" value="1"/>
</dbReference>
<dbReference type="Proteomes" id="UP000839598">
    <property type="component" value="Unassembled WGS sequence"/>
</dbReference>
<feature type="domain" description="Fimbrial-type adhesion" evidence="6">
    <location>
        <begin position="30"/>
        <end position="177"/>
    </location>
</feature>
<evidence type="ECO:0000313" key="7">
    <source>
        <dbReference type="EMBL" id="ECI4012543.1"/>
    </source>
</evidence>
<dbReference type="EMBL" id="AAIVAV010000053">
    <property type="protein sequence ID" value="ECI4012543.1"/>
    <property type="molecule type" value="Genomic_DNA"/>
</dbReference>
<comment type="similarity">
    <text evidence="2">Belongs to the fimbrial protein family.</text>
</comment>
<reference evidence="7" key="1">
    <citation type="submission" date="2018-06" db="EMBL/GenBank/DDBJ databases">
        <authorList>
            <person name="Ashton P.M."/>
            <person name="Dallman T."/>
            <person name="Nair S."/>
            <person name="De Pinna E."/>
            <person name="Peters T."/>
            <person name="Grant K."/>
        </authorList>
    </citation>
    <scope>NUCLEOTIDE SEQUENCE [LARGE SCALE GENOMIC DNA]</scope>
    <source>
        <strain evidence="7">275803</strain>
    </source>
</reference>
<evidence type="ECO:0000256" key="4">
    <source>
        <dbReference type="ARBA" id="ARBA00023263"/>
    </source>
</evidence>
<accession>A0A5Y3MYX5</accession>
<evidence type="ECO:0000259" key="6">
    <source>
        <dbReference type="Pfam" id="PF00419"/>
    </source>
</evidence>
<dbReference type="AlphaFoldDB" id="A0A5Y3MYX5"/>
<organism evidence="7">
    <name type="scientific">Salmonella enterica subsp. salamae</name>
    <dbReference type="NCBI Taxonomy" id="59202"/>
    <lineage>
        <taxon>Bacteria</taxon>
        <taxon>Pseudomonadati</taxon>
        <taxon>Pseudomonadota</taxon>
        <taxon>Gammaproteobacteria</taxon>
        <taxon>Enterobacterales</taxon>
        <taxon>Enterobacteriaceae</taxon>
        <taxon>Salmonella</taxon>
    </lineage>
</organism>
<dbReference type="InterPro" id="IPR050263">
    <property type="entry name" value="Bact_Fimbrial_Adh_Pro"/>
</dbReference>
<evidence type="ECO:0000256" key="2">
    <source>
        <dbReference type="ARBA" id="ARBA00006671"/>
    </source>
</evidence>
<evidence type="ECO:0000256" key="1">
    <source>
        <dbReference type="ARBA" id="ARBA00004561"/>
    </source>
</evidence>
<dbReference type="Gene3D" id="2.60.40.1090">
    <property type="entry name" value="Fimbrial-type adhesion domain"/>
    <property type="match status" value="1"/>
</dbReference>
<keyword evidence="3 5" id="KW-0732">Signal</keyword>
<dbReference type="InterPro" id="IPR008966">
    <property type="entry name" value="Adhesion_dom_sf"/>
</dbReference>